<proteinExistence type="predicted"/>
<keyword evidence="3" id="KW-1185">Reference proteome</keyword>
<dbReference type="OrthoDB" id="4587016at2759"/>
<sequence length="904" mass="102390">MPLFTSSPLPDYRYSTLDPSQKSFRLVRLLPPKPSRLPGAQGTLRIKLVEVNVDSGVPYDALSYAWGDPSSLGARNRQVIVEMTGEPEKPERVFVHRPLELALLHLVTNGSAKLPLFVDQICINQDDESDKSHQVRLMREIYSRCSRTIIWLGLATRASYQYFDFVREICKEEVLSRVMTLRVDHFMTILDAVTDPDIEVNAEQREDRDDLLDMVRRFGSQFPLDGFADVLNRRWFNRLWIIQEACLAPTVVFICGNQSLCFDCFRAGALFYNICNLHWNNHRAETTQHDFRRRIAIHGKMAGITRLHQERKAIHRTGQRQSVYGLVLKYNVNKDHVKIGSSLPVDRIFGLLGLTADDDELPRRIHIRYTVGAVQIYTEVAALFLEENIDALLFNQFPKKTQGLPSWVPDWDMNLKVPVGYSTLKEPVFASGGPKEGARCQLDECSGRLTVRGVLVDRIVSVGQRTHRQDPEQRVSAQSDDRWAKLFFDETAKFIREAAASRNSGTTSCLGDEAKAQMSLRVCDSGLSFRYFAGKLGATAGLERLRALHDSTSLMGQRLLKSDHTVASFHITRIYRTIGITPWYWTPTSEMASLRLCARDPAAACVILYEAVVDFLFDMVCLCIAAARMTWAAYCIKFRRRFGKVRTRPTIPEVTALGLDPITVLEPDIGAFDDNILKNVGRRLYRTKTGYVGVGPAQMTPGDSVVVFHGGTVPHVLRGPEREDDESWTYLGEAYCDGIMDGEALGEGYDTMDPRNVMPKMVKALQLQIRLLTRRVLTNDEAVLFHFLHSFQVLAVEVVIHHGRPTVRESSFLKGHCFIAYTTRTLCLRHKKWKSLGLWRLLLGGGDTGMRHAADAPPLDSFPFAIESHHKLSGLNTQSGEVIEAQIVWLLTEQFRKLRALWYV</sequence>
<dbReference type="Proteomes" id="UP000054481">
    <property type="component" value="Unassembled WGS sequence"/>
</dbReference>
<accession>A0A0F7ZGL2</accession>
<dbReference type="EMBL" id="KQ030588">
    <property type="protein sequence ID" value="KJZ71086.1"/>
    <property type="molecule type" value="Genomic_DNA"/>
</dbReference>
<gene>
    <name evidence="2" type="ORF">HIM_09505</name>
</gene>
<dbReference type="PANTHER" id="PTHR24148:SF73">
    <property type="entry name" value="HET DOMAIN PROTEIN (AFU_ORTHOLOGUE AFUA_8G01020)"/>
    <property type="match status" value="1"/>
</dbReference>
<feature type="domain" description="Heterokaryon incompatibility" evidence="1">
    <location>
        <begin position="59"/>
        <end position="244"/>
    </location>
</feature>
<dbReference type="InterPro" id="IPR010730">
    <property type="entry name" value="HET"/>
</dbReference>
<dbReference type="Pfam" id="PF26639">
    <property type="entry name" value="Het-6_barrel"/>
    <property type="match status" value="1"/>
</dbReference>
<evidence type="ECO:0000313" key="3">
    <source>
        <dbReference type="Proteomes" id="UP000054481"/>
    </source>
</evidence>
<evidence type="ECO:0000313" key="2">
    <source>
        <dbReference type="EMBL" id="KJZ71086.1"/>
    </source>
</evidence>
<protein>
    <recommendedName>
        <fullName evidence="1">Heterokaryon incompatibility domain-containing protein</fullName>
    </recommendedName>
</protein>
<dbReference type="AlphaFoldDB" id="A0A0F7ZGL2"/>
<dbReference type="InterPro" id="IPR052895">
    <property type="entry name" value="HetReg/Transcr_Mod"/>
</dbReference>
<dbReference type="Pfam" id="PF06985">
    <property type="entry name" value="HET"/>
    <property type="match status" value="1"/>
</dbReference>
<evidence type="ECO:0000259" key="1">
    <source>
        <dbReference type="Pfam" id="PF06985"/>
    </source>
</evidence>
<reference evidence="2 3" key="1">
    <citation type="journal article" date="2014" name="Genome Biol. Evol.">
        <title>Comparative genomics and transcriptomics analyses reveal divergent lifestyle features of nematode endoparasitic fungus Hirsutella minnesotensis.</title>
        <authorList>
            <person name="Lai Y."/>
            <person name="Liu K."/>
            <person name="Zhang X."/>
            <person name="Zhang X."/>
            <person name="Li K."/>
            <person name="Wang N."/>
            <person name="Shu C."/>
            <person name="Wu Y."/>
            <person name="Wang C."/>
            <person name="Bushley K.E."/>
            <person name="Xiang M."/>
            <person name="Liu X."/>
        </authorList>
    </citation>
    <scope>NUCLEOTIDE SEQUENCE [LARGE SCALE GENOMIC DNA]</scope>
    <source>
        <strain evidence="2 3">3608</strain>
    </source>
</reference>
<organism evidence="2 3">
    <name type="scientific">Hirsutella minnesotensis 3608</name>
    <dbReference type="NCBI Taxonomy" id="1043627"/>
    <lineage>
        <taxon>Eukaryota</taxon>
        <taxon>Fungi</taxon>
        <taxon>Dikarya</taxon>
        <taxon>Ascomycota</taxon>
        <taxon>Pezizomycotina</taxon>
        <taxon>Sordariomycetes</taxon>
        <taxon>Hypocreomycetidae</taxon>
        <taxon>Hypocreales</taxon>
        <taxon>Ophiocordycipitaceae</taxon>
        <taxon>Hirsutella</taxon>
    </lineage>
</organism>
<dbReference type="PANTHER" id="PTHR24148">
    <property type="entry name" value="ANKYRIN REPEAT DOMAIN-CONTAINING PROTEIN 39 HOMOLOG-RELATED"/>
    <property type="match status" value="1"/>
</dbReference>
<name>A0A0F7ZGL2_9HYPO</name>